<dbReference type="GO" id="GO:0016798">
    <property type="term" value="F:hydrolase activity, acting on glycosyl bonds"/>
    <property type="evidence" value="ECO:0007669"/>
    <property type="project" value="UniProtKB-KW"/>
</dbReference>
<evidence type="ECO:0000256" key="2">
    <source>
        <dbReference type="SAM" id="SignalP"/>
    </source>
</evidence>
<evidence type="ECO:0000259" key="3">
    <source>
        <dbReference type="Pfam" id="PF09992"/>
    </source>
</evidence>
<feature type="signal peptide" evidence="2">
    <location>
        <begin position="1"/>
        <end position="33"/>
    </location>
</feature>
<reference evidence="4" key="1">
    <citation type="submission" date="2023-06" db="EMBL/GenBank/DDBJ databases">
        <title>Egi l300058.</title>
        <authorList>
            <person name="Gao L."/>
            <person name="Fang B.-Z."/>
            <person name="Li W.-J."/>
        </authorList>
    </citation>
    <scope>NUCLEOTIDE SEQUENCE</scope>
    <source>
        <strain evidence="4">EGI L300058</strain>
    </source>
</reference>
<evidence type="ECO:0000256" key="1">
    <source>
        <dbReference type="SAM" id="MobiDB-lite"/>
    </source>
</evidence>
<proteinExistence type="predicted"/>
<dbReference type="Pfam" id="PF09992">
    <property type="entry name" value="NAGPA"/>
    <property type="match status" value="1"/>
</dbReference>
<dbReference type="InterPro" id="IPR018711">
    <property type="entry name" value="NAGPA"/>
</dbReference>
<gene>
    <name evidence="4" type="ORF">QQX02_00635</name>
</gene>
<name>A0ABT8GDC6_9MICO</name>
<keyword evidence="5" id="KW-1185">Reference proteome</keyword>
<dbReference type="RefSeq" id="WP_301140563.1">
    <property type="nucleotide sequence ID" value="NZ_JAUHQA010000001.1"/>
</dbReference>
<evidence type="ECO:0000313" key="5">
    <source>
        <dbReference type="Proteomes" id="UP001172708"/>
    </source>
</evidence>
<feature type="domain" description="Phosphodiester glycosidase" evidence="3">
    <location>
        <begin position="126"/>
        <end position="274"/>
    </location>
</feature>
<dbReference type="EMBL" id="JAUHQA010000001">
    <property type="protein sequence ID" value="MDN4479427.1"/>
    <property type="molecule type" value="Genomic_DNA"/>
</dbReference>
<accession>A0ABT8GDC6</accession>
<protein>
    <submittedName>
        <fullName evidence="4">Phosphodiester glycosidase family protein</fullName>
    </submittedName>
</protein>
<feature type="region of interest" description="Disordered" evidence="1">
    <location>
        <begin position="39"/>
        <end position="72"/>
    </location>
</feature>
<keyword evidence="4" id="KW-0378">Hydrolase</keyword>
<evidence type="ECO:0000313" key="4">
    <source>
        <dbReference type="EMBL" id="MDN4479427.1"/>
    </source>
</evidence>
<organism evidence="4 5">
    <name type="scientific">Demequina muriae</name>
    <dbReference type="NCBI Taxonomy" id="3051664"/>
    <lineage>
        <taxon>Bacteria</taxon>
        <taxon>Bacillati</taxon>
        <taxon>Actinomycetota</taxon>
        <taxon>Actinomycetes</taxon>
        <taxon>Micrococcales</taxon>
        <taxon>Demequinaceae</taxon>
        <taxon>Demequina</taxon>
    </lineage>
</organism>
<feature type="chain" id="PRO_5046194380" evidence="2">
    <location>
        <begin position="34"/>
        <end position="297"/>
    </location>
</feature>
<comment type="caution">
    <text evidence="4">The sequence shown here is derived from an EMBL/GenBank/DDBJ whole genome shotgun (WGS) entry which is preliminary data.</text>
</comment>
<dbReference type="PROSITE" id="PS51257">
    <property type="entry name" value="PROKAR_LIPOPROTEIN"/>
    <property type="match status" value="1"/>
</dbReference>
<sequence>MTVARAGSRSRGRATVRVVAALGGIALASTSLAACTTADAPTPPRVTVTADESPTATPSGVPGATPVPDPTGASAEFPGAVDAEIVAHADRNYLVVTLPLDEWDVRVDWEPGGTMLADVIAADPTIAAATNAGIFTPEVVPGGLLVSDGEELVGLNLADGAGNFHLMPNGVFAVHEDGTASVVDSTEYSGDGVAHATQSGPALVLGGEVHPEFREGSDNLALRSGVGVSPDGTTVTLAMSWGVTNLWDFATLFRDELGVDDALYLDGQISDVWVTGMGAPGALSGPYAGIITARPAG</sequence>
<dbReference type="Proteomes" id="UP001172708">
    <property type="component" value="Unassembled WGS sequence"/>
</dbReference>
<keyword evidence="2" id="KW-0732">Signal</keyword>
<keyword evidence="4" id="KW-0326">Glycosidase</keyword>